<protein>
    <submittedName>
        <fullName evidence="1">VWA domain-containing protein</fullName>
    </submittedName>
</protein>
<evidence type="ECO:0000313" key="1">
    <source>
        <dbReference type="EMBL" id="TGD74000.1"/>
    </source>
</evidence>
<sequence length="228" mass="25465">MAKPPAQRSSRTEIDQFLRKRRDIVEFVDRQPRLMFCLDATASRQPTWDRASHLQREMFLAVNQSGSLSVQLCYYRGFGEFQATGWTGDSQKLAANMGRVSCEGGHTQIERLLEHALREHGRSRVRALVFIGDAIEEHPDRLCRLAGQCGLRGLPLFIFQEGELRDAERCFRRMCQLSGGAWARFDQNSPGTLAALLSAVASFAAGGVAALEKQGNESAKLLLEQLKP</sequence>
<accession>A0A4Z0M3H5</accession>
<dbReference type="RefSeq" id="WP_135442436.1">
    <property type="nucleotide sequence ID" value="NZ_SRLE01000006.1"/>
</dbReference>
<organism evidence="1 2">
    <name type="scientific">Mangrovimicrobium sediminis</name>
    <dbReference type="NCBI Taxonomy" id="2562682"/>
    <lineage>
        <taxon>Bacteria</taxon>
        <taxon>Pseudomonadati</taxon>
        <taxon>Pseudomonadota</taxon>
        <taxon>Gammaproteobacteria</taxon>
        <taxon>Cellvibrionales</taxon>
        <taxon>Halieaceae</taxon>
        <taxon>Mangrovimicrobium</taxon>
    </lineage>
</organism>
<proteinExistence type="predicted"/>
<keyword evidence="2" id="KW-1185">Reference proteome</keyword>
<comment type="caution">
    <text evidence="1">The sequence shown here is derived from an EMBL/GenBank/DDBJ whole genome shotgun (WGS) entry which is preliminary data.</text>
</comment>
<dbReference type="SUPFAM" id="SSF53300">
    <property type="entry name" value="vWA-like"/>
    <property type="match status" value="1"/>
</dbReference>
<evidence type="ECO:0000313" key="2">
    <source>
        <dbReference type="Proteomes" id="UP000298050"/>
    </source>
</evidence>
<name>A0A4Z0M3H5_9GAMM</name>
<dbReference type="InterPro" id="IPR036465">
    <property type="entry name" value="vWFA_dom_sf"/>
</dbReference>
<dbReference type="OrthoDB" id="5430236at2"/>
<reference evidence="1 2" key="1">
    <citation type="submission" date="2019-04" db="EMBL/GenBank/DDBJ databases">
        <title>Taxonomy of novel Haliea sp. from mangrove soil of West Coast of India.</title>
        <authorList>
            <person name="Verma A."/>
            <person name="Kumar P."/>
            <person name="Krishnamurthi S."/>
        </authorList>
    </citation>
    <scope>NUCLEOTIDE SEQUENCE [LARGE SCALE GENOMIC DNA]</scope>
    <source>
        <strain evidence="1 2">SAOS-164</strain>
    </source>
</reference>
<dbReference type="AlphaFoldDB" id="A0A4Z0M3H5"/>
<gene>
    <name evidence="1" type="ORF">E4634_07620</name>
</gene>
<dbReference type="EMBL" id="SRLE01000006">
    <property type="protein sequence ID" value="TGD74000.1"/>
    <property type="molecule type" value="Genomic_DNA"/>
</dbReference>
<dbReference type="Proteomes" id="UP000298050">
    <property type="component" value="Unassembled WGS sequence"/>
</dbReference>